<feature type="transmembrane region" description="Helical" evidence="2">
    <location>
        <begin position="43"/>
        <end position="60"/>
    </location>
</feature>
<evidence type="ECO:0000313" key="4">
    <source>
        <dbReference type="Proteomes" id="UP001596407"/>
    </source>
</evidence>
<feature type="transmembrane region" description="Helical" evidence="2">
    <location>
        <begin position="149"/>
        <end position="167"/>
    </location>
</feature>
<evidence type="ECO:0000256" key="1">
    <source>
        <dbReference type="SAM" id="MobiDB-lite"/>
    </source>
</evidence>
<feature type="compositionally biased region" description="Low complexity" evidence="1">
    <location>
        <begin position="334"/>
        <end position="382"/>
    </location>
</feature>
<dbReference type="Proteomes" id="UP001596407">
    <property type="component" value="Unassembled WGS sequence"/>
</dbReference>
<feature type="transmembrane region" description="Helical" evidence="2">
    <location>
        <begin position="174"/>
        <end position="189"/>
    </location>
</feature>
<comment type="caution">
    <text evidence="3">The sequence shown here is derived from an EMBL/GenBank/DDBJ whole genome shotgun (WGS) entry which is preliminary data.</text>
</comment>
<proteinExistence type="predicted"/>
<name>A0ABD5WMJ1_9EURY</name>
<keyword evidence="2" id="KW-0472">Membrane</keyword>
<organism evidence="3 4">
    <name type="scientific">Halorussus caseinilyticus</name>
    <dbReference type="NCBI Taxonomy" id="3034025"/>
    <lineage>
        <taxon>Archaea</taxon>
        <taxon>Methanobacteriati</taxon>
        <taxon>Methanobacteriota</taxon>
        <taxon>Stenosarchaea group</taxon>
        <taxon>Halobacteria</taxon>
        <taxon>Halobacteriales</taxon>
        <taxon>Haladaptataceae</taxon>
        <taxon>Halorussus</taxon>
    </lineage>
</organism>
<gene>
    <name evidence="3" type="ORF">ACFQJ6_01760</name>
</gene>
<accession>A0ABD5WMJ1</accession>
<feature type="transmembrane region" description="Helical" evidence="2">
    <location>
        <begin position="195"/>
        <end position="213"/>
    </location>
</feature>
<protein>
    <recommendedName>
        <fullName evidence="5">Membrane protein 6-pyruvoyl-tetrahydropterin synthase-related domain-containing protein</fullName>
    </recommendedName>
</protein>
<evidence type="ECO:0000256" key="2">
    <source>
        <dbReference type="SAM" id="Phobius"/>
    </source>
</evidence>
<feature type="transmembrane region" description="Helical" evidence="2">
    <location>
        <begin position="72"/>
        <end position="92"/>
    </location>
</feature>
<keyword evidence="2" id="KW-0812">Transmembrane</keyword>
<feature type="transmembrane region" description="Helical" evidence="2">
    <location>
        <begin position="272"/>
        <end position="292"/>
    </location>
</feature>
<feature type="transmembrane region" description="Helical" evidence="2">
    <location>
        <begin position="225"/>
        <end position="252"/>
    </location>
</feature>
<dbReference type="EMBL" id="JBHSZH010000001">
    <property type="protein sequence ID" value="MFC7079048.1"/>
    <property type="molecule type" value="Genomic_DNA"/>
</dbReference>
<dbReference type="AlphaFoldDB" id="A0ABD5WMJ1"/>
<dbReference type="RefSeq" id="WP_382208569.1">
    <property type="nucleotide sequence ID" value="NZ_JBHSZH010000001.1"/>
</dbReference>
<evidence type="ECO:0008006" key="5">
    <source>
        <dbReference type="Google" id="ProtNLM"/>
    </source>
</evidence>
<sequence>MGEKVLKTLGTVAFALLAVLGATAASSSATGYEVSIYAAYPWWFWWGLVATFVLGAVVALRSKDVAHRKRYLALGVGVMLFSNVFLLLMPVVRGYAAYGGGDMFTHLGRVLEILENGHVNEGNYYPGIHVHAVMVMEVTGLDYYAVKNVVAPVFSVAYWLGILALGVRVTDEPAAFHYLVPFALLPVFKRSEVYFGPNMLSFSLYPLLLYALFSVRRSRNRFAALVALVFCYFVFTHPVTTLLGLFTVALVAASKLAAARWHGERLPVKQSLSVVTIPVAVGVVFVSWYYSFLKILTMTLSMLGSLLLGIGTSQLGEYSNALRNVPLTPWTCWRSSSSGRGPKSSSWSAPWSSSSISPTTSGTASGNSAGRTSSGSPDSRSSPRWRRRSSSSQSC</sequence>
<feature type="region of interest" description="Disordered" evidence="1">
    <location>
        <begin position="334"/>
        <end position="395"/>
    </location>
</feature>
<keyword evidence="4" id="KW-1185">Reference proteome</keyword>
<evidence type="ECO:0000313" key="3">
    <source>
        <dbReference type="EMBL" id="MFC7079048.1"/>
    </source>
</evidence>
<keyword evidence="2" id="KW-1133">Transmembrane helix</keyword>
<reference evidence="3 4" key="1">
    <citation type="journal article" date="2019" name="Int. J. Syst. Evol. Microbiol.">
        <title>The Global Catalogue of Microorganisms (GCM) 10K type strain sequencing project: providing services to taxonomists for standard genome sequencing and annotation.</title>
        <authorList>
            <consortium name="The Broad Institute Genomics Platform"/>
            <consortium name="The Broad Institute Genome Sequencing Center for Infectious Disease"/>
            <person name="Wu L."/>
            <person name="Ma J."/>
        </authorList>
    </citation>
    <scope>NUCLEOTIDE SEQUENCE [LARGE SCALE GENOMIC DNA]</scope>
    <source>
        <strain evidence="3 4">DT72</strain>
    </source>
</reference>